<keyword evidence="1" id="KW-0547">Nucleotide-binding</keyword>
<dbReference type="InterPro" id="IPR036388">
    <property type="entry name" value="WH-like_DNA-bd_sf"/>
</dbReference>
<evidence type="ECO:0000259" key="4">
    <source>
        <dbReference type="PROSITE" id="PS50043"/>
    </source>
</evidence>
<keyword evidence="6" id="KW-1185">Reference proteome</keyword>
<evidence type="ECO:0000313" key="5">
    <source>
        <dbReference type="EMBL" id="NYD38751.1"/>
    </source>
</evidence>
<dbReference type="InterPro" id="IPR016032">
    <property type="entry name" value="Sig_transdc_resp-reg_C-effctor"/>
</dbReference>
<accession>A0A7Y9J858</accession>
<keyword evidence="2" id="KW-0067">ATP-binding</keyword>
<dbReference type="InterPro" id="IPR003593">
    <property type="entry name" value="AAA+_ATPase"/>
</dbReference>
<dbReference type="Gene3D" id="3.40.50.300">
    <property type="entry name" value="P-loop containing nucleotide triphosphate hydrolases"/>
    <property type="match status" value="1"/>
</dbReference>
<evidence type="ECO:0000256" key="3">
    <source>
        <dbReference type="SAM" id="MobiDB-lite"/>
    </source>
</evidence>
<dbReference type="GO" id="GO:0003677">
    <property type="term" value="F:DNA binding"/>
    <property type="evidence" value="ECO:0007669"/>
    <property type="project" value="UniProtKB-KW"/>
</dbReference>
<dbReference type="PANTHER" id="PTHR16305:SF35">
    <property type="entry name" value="TRANSCRIPTIONAL ACTIVATOR DOMAIN"/>
    <property type="match status" value="1"/>
</dbReference>
<dbReference type="AlphaFoldDB" id="A0A7Y9J858"/>
<dbReference type="EMBL" id="JACCBN010000001">
    <property type="protein sequence ID" value="NYD38751.1"/>
    <property type="molecule type" value="Genomic_DNA"/>
</dbReference>
<dbReference type="SMART" id="SM00421">
    <property type="entry name" value="HTH_LUXR"/>
    <property type="match status" value="1"/>
</dbReference>
<feature type="domain" description="HTH luxR-type" evidence="4">
    <location>
        <begin position="860"/>
        <end position="925"/>
    </location>
</feature>
<organism evidence="5 6">
    <name type="scientific">Actinomycetospora corticicola</name>
    <dbReference type="NCBI Taxonomy" id="663602"/>
    <lineage>
        <taxon>Bacteria</taxon>
        <taxon>Bacillati</taxon>
        <taxon>Actinomycetota</taxon>
        <taxon>Actinomycetes</taxon>
        <taxon>Pseudonocardiales</taxon>
        <taxon>Pseudonocardiaceae</taxon>
        <taxon>Actinomycetospora</taxon>
    </lineage>
</organism>
<evidence type="ECO:0000256" key="1">
    <source>
        <dbReference type="ARBA" id="ARBA00022741"/>
    </source>
</evidence>
<feature type="region of interest" description="Disordered" evidence="3">
    <location>
        <begin position="846"/>
        <end position="867"/>
    </location>
</feature>
<dbReference type="Pfam" id="PF13191">
    <property type="entry name" value="AAA_16"/>
    <property type="match status" value="1"/>
</dbReference>
<gene>
    <name evidence="5" type="ORF">BJ983_004853</name>
</gene>
<dbReference type="PANTHER" id="PTHR16305">
    <property type="entry name" value="TESTICULAR SOLUBLE ADENYLYL CYCLASE"/>
    <property type="match status" value="1"/>
</dbReference>
<dbReference type="InterPro" id="IPR000792">
    <property type="entry name" value="Tscrpt_reg_LuxR_C"/>
</dbReference>
<comment type="caution">
    <text evidence="5">The sequence shown here is derived from an EMBL/GenBank/DDBJ whole genome shotgun (WGS) entry which is preliminary data.</text>
</comment>
<protein>
    <submittedName>
        <fullName evidence="5">DNA-binding CsgD family transcriptional regulator/Tfp pilus assembly protein PilF</fullName>
    </submittedName>
</protein>
<dbReference type="SUPFAM" id="SSF52540">
    <property type="entry name" value="P-loop containing nucleoside triphosphate hydrolases"/>
    <property type="match status" value="1"/>
</dbReference>
<dbReference type="RefSeq" id="WP_179796146.1">
    <property type="nucleotide sequence ID" value="NZ_BAABHP010000013.1"/>
</dbReference>
<dbReference type="GO" id="GO:0005524">
    <property type="term" value="F:ATP binding"/>
    <property type="evidence" value="ECO:0007669"/>
    <property type="project" value="UniProtKB-KW"/>
</dbReference>
<dbReference type="CDD" id="cd06170">
    <property type="entry name" value="LuxR_C_like"/>
    <property type="match status" value="1"/>
</dbReference>
<dbReference type="SMART" id="SM00382">
    <property type="entry name" value="AAA"/>
    <property type="match status" value="1"/>
</dbReference>
<dbReference type="GO" id="GO:0005737">
    <property type="term" value="C:cytoplasm"/>
    <property type="evidence" value="ECO:0007669"/>
    <property type="project" value="TreeGrafter"/>
</dbReference>
<name>A0A7Y9J858_9PSEU</name>
<dbReference type="GO" id="GO:0006355">
    <property type="term" value="P:regulation of DNA-templated transcription"/>
    <property type="evidence" value="ECO:0007669"/>
    <property type="project" value="InterPro"/>
</dbReference>
<dbReference type="Gene3D" id="1.10.10.10">
    <property type="entry name" value="Winged helix-like DNA-binding domain superfamily/Winged helix DNA-binding domain"/>
    <property type="match status" value="1"/>
</dbReference>
<dbReference type="PROSITE" id="PS00622">
    <property type="entry name" value="HTH_LUXR_1"/>
    <property type="match status" value="1"/>
</dbReference>
<dbReference type="InterPro" id="IPR041664">
    <property type="entry name" value="AAA_16"/>
</dbReference>
<dbReference type="SUPFAM" id="SSF46894">
    <property type="entry name" value="C-terminal effector domain of the bipartite response regulators"/>
    <property type="match status" value="1"/>
</dbReference>
<dbReference type="PROSITE" id="PS50043">
    <property type="entry name" value="HTH_LUXR_2"/>
    <property type="match status" value="1"/>
</dbReference>
<dbReference type="Pfam" id="PF00196">
    <property type="entry name" value="GerE"/>
    <property type="match status" value="1"/>
</dbReference>
<dbReference type="GO" id="GO:0004016">
    <property type="term" value="F:adenylate cyclase activity"/>
    <property type="evidence" value="ECO:0007669"/>
    <property type="project" value="TreeGrafter"/>
</dbReference>
<keyword evidence="5" id="KW-0238">DNA-binding</keyword>
<proteinExistence type="predicted"/>
<reference evidence="5 6" key="1">
    <citation type="submission" date="2020-07" db="EMBL/GenBank/DDBJ databases">
        <title>Sequencing the genomes of 1000 actinobacteria strains.</title>
        <authorList>
            <person name="Klenk H.-P."/>
        </authorList>
    </citation>
    <scope>NUCLEOTIDE SEQUENCE [LARGE SCALE GENOMIC DNA]</scope>
    <source>
        <strain evidence="5 6">DSM 45772</strain>
    </source>
</reference>
<dbReference type="PRINTS" id="PR00038">
    <property type="entry name" value="HTHLUXR"/>
</dbReference>
<dbReference type="Proteomes" id="UP000535890">
    <property type="component" value="Unassembled WGS sequence"/>
</dbReference>
<evidence type="ECO:0000313" key="6">
    <source>
        <dbReference type="Proteomes" id="UP000535890"/>
    </source>
</evidence>
<dbReference type="InterPro" id="IPR027417">
    <property type="entry name" value="P-loop_NTPase"/>
</dbReference>
<sequence>MSGPPPPVPPVMLLGRDAELAVLDALVDTVVATTTRPAVAGRPAVVVVGEAGIGKTALLTHAAGRAAERGVRVLAADGCRAEADLPFAALGQLLSPVLDLVDELPTHPRAAVTAALLEGAAEVPTGALHLGALMLLRRAARRDPVLLVVDDADRLDQESLRAIVFVTRRLSGVDRIGLVLAGRGDVRPLPGDASLPTLSLGPLAEADAAAVVDRRAAGLADGVRREVLTAGRGNPLALEEFADAGSARPAEMSRRVDAVFGAAIRELSGTTRRLLTHAAVAEGEPVATVHVAAGTDPDDLGPWGPAERAGLVLLEDGVVSFRHPLARAAAAATAPAAERRAARLALADAGLDPDLAAWQRARASLAPDETVALALTASAVRAESRGDPRAAARAWRRAADCSPEPRDRLDRRHRALQASYAAGDADAVAEEHATVREETDDPTVRVYTTLLAAAALMLHARQREAVRRLQEVVPAIGRTTPAGTALLGAFVRLAADFSGVPEHRALADAVLARPEVTDAARRVLAEADSPADLMWLRATVYDRGEAAEQLDRLLAEGRAGAGATADDLQNLGFLADRADDVRRAVDLFARAHDRMHHEGPAAFGVPILAALLVEHGRWSEADAVIARWTPVADERGMDRVAVELAAPRAVLAALRGDPDTAHAVVAAARRRVDLADNLFLQLRLHSAAAHAALVAGDRNRAHRHLRALFAPDGTPLHPGLSPRAVALLAAAAGGIGPEERRDVARVVDRVRATLGSRPSAHLRLLLHHADALVGDEAHSEHHFRLALADPTGQDWPVERASVRLHYGEWLRRRRRPSEAREMLEAALEAFDTLGAAGPAERVRSELRAAGAADQRDAAAGEDPLTELTPQQREIVRLAASGLRNREIAERLFLSPRTVGSHLHHAYPKLGISGRHQLGSVLRDPSSG</sequence>
<evidence type="ECO:0000256" key="2">
    <source>
        <dbReference type="ARBA" id="ARBA00022840"/>
    </source>
</evidence>